<dbReference type="FunFam" id="3.30.559.30:FF:000001">
    <property type="entry name" value="Non-ribosomal peptide synthetase"/>
    <property type="match status" value="1"/>
</dbReference>
<dbReference type="Pfam" id="PF13193">
    <property type="entry name" value="AMP-binding_C"/>
    <property type="match status" value="2"/>
</dbReference>
<dbReference type="FunFam" id="3.40.50.12780:FF:000012">
    <property type="entry name" value="Non-ribosomal peptide synthetase"/>
    <property type="match status" value="2"/>
</dbReference>
<dbReference type="InterPro" id="IPR001242">
    <property type="entry name" value="Condensation_dom"/>
</dbReference>
<feature type="compositionally biased region" description="Low complexity" evidence="6">
    <location>
        <begin position="1"/>
        <end position="20"/>
    </location>
</feature>
<feature type="domain" description="Carrier" evidence="7">
    <location>
        <begin position="961"/>
        <end position="1036"/>
    </location>
</feature>
<dbReference type="PANTHER" id="PTHR45527:SF1">
    <property type="entry name" value="FATTY ACID SYNTHASE"/>
    <property type="match status" value="1"/>
</dbReference>
<dbReference type="InterPro" id="IPR025110">
    <property type="entry name" value="AMP-bd_C"/>
</dbReference>
<dbReference type="InterPro" id="IPR045851">
    <property type="entry name" value="AMP-bd_C_sf"/>
</dbReference>
<dbReference type="InterPro" id="IPR020806">
    <property type="entry name" value="PKS_PP-bd"/>
</dbReference>
<keyword evidence="3" id="KW-0596">Phosphopantetheine</keyword>
<name>A0A2L0EW86_SORCE</name>
<keyword evidence="4" id="KW-0597">Phosphoprotein</keyword>
<evidence type="ECO:0000256" key="5">
    <source>
        <dbReference type="ARBA" id="ARBA00022737"/>
    </source>
</evidence>
<dbReference type="NCBIfam" id="TIGR01733">
    <property type="entry name" value="AA-adenyl-dom"/>
    <property type="match status" value="2"/>
</dbReference>
<dbReference type="PROSITE" id="PS00455">
    <property type="entry name" value="AMP_BINDING"/>
    <property type="match status" value="2"/>
</dbReference>
<dbReference type="Gene3D" id="2.30.38.10">
    <property type="entry name" value="Luciferase, Domain 3"/>
    <property type="match status" value="2"/>
</dbReference>
<organism evidence="8 9">
    <name type="scientific">Sorangium cellulosum</name>
    <name type="common">Polyangium cellulosum</name>
    <dbReference type="NCBI Taxonomy" id="56"/>
    <lineage>
        <taxon>Bacteria</taxon>
        <taxon>Pseudomonadati</taxon>
        <taxon>Myxococcota</taxon>
        <taxon>Polyangia</taxon>
        <taxon>Polyangiales</taxon>
        <taxon>Polyangiaceae</taxon>
        <taxon>Sorangium</taxon>
    </lineage>
</organism>
<evidence type="ECO:0000256" key="3">
    <source>
        <dbReference type="ARBA" id="ARBA00022450"/>
    </source>
</evidence>
<dbReference type="InterPro" id="IPR010071">
    <property type="entry name" value="AA_adenyl_dom"/>
</dbReference>
<dbReference type="Gene3D" id="1.10.1200.10">
    <property type="entry name" value="ACP-like"/>
    <property type="match status" value="1"/>
</dbReference>
<dbReference type="InterPro" id="IPR029063">
    <property type="entry name" value="SAM-dependent_MTases_sf"/>
</dbReference>
<feature type="region of interest" description="Disordered" evidence="6">
    <location>
        <begin position="2092"/>
        <end position="2123"/>
    </location>
</feature>
<comment type="similarity">
    <text evidence="2">Belongs to the ATP-dependent AMP-binding enzyme family.</text>
</comment>
<dbReference type="InterPro" id="IPR020845">
    <property type="entry name" value="AMP-binding_CS"/>
</dbReference>
<dbReference type="Gene3D" id="3.40.50.150">
    <property type="entry name" value="Vaccinia Virus protein VP39"/>
    <property type="match status" value="1"/>
</dbReference>
<dbReference type="Proteomes" id="UP000238348">
    <property type="component" value="Chromosome"/>
</dbReference>
<dbReference type="SUPFAM" id="SSF53335">
    <property type="entry name" value="S-adenosyl-L-methionine-dependent methyltransferases"/>
    <property type="match status" value="1"/>
</dbReference>
<dbReference type="FunFam" id="3.30.300.30:FF:000010">
    <property type="entry name" value="Enterobactin synthetase component F"/>
    <property type="match status" value="1"/>
</dbReference>
<proteinExistence type="inferred from homology"/>
<dbReference type="InterPro" id="IPR006162">
    <property type="entry name" value="Ppantetheine_attach_site"/>
</dbReference>
<dbReference type="Gene3D" id="3.30.300.30">
    <property type="match status" value="3"/>
</dbReference>
<evidence type="ECO:0000256" key="6">
    <source>
        <dbReference type="SAM" id="MobiDB-lite"/>
    </source>
</evidence>
<dbReference type="OrthoDB" id="9797708at2"/>
<dbReference type="Pfam" id="PF00501">
    <property type="entry name" value="AMP-binding"/>
    <property type="match status" value="2"/>
</dbReference>
<dbReference type="GO" id="GO:0043041">
    <property type="term" value="P:amino acid activation for nonribosomal peptide biosynthetic process"/>
    <property type="evidence" value="ECO:0007669"/>
    <property type="project" value="TreeGrafter"/>
</dbReference>
<dbReference type="SMART" id="SM00823">
    <property type="entry name" value="PKS_PP"/>
    <property type="match status" value="2"/>
</dbReference>
<dbReference type="Gene3D" id="3.40.50.980">
    <property type="match status" value="4"/>
</dbReference>
<dbReference type="Pfam" id="PF08242">
    <property type="entry name" value="Methyltransf_12"/>
    <property type="match status" value="1"/>
</dbReference>
<evidence type="ECO:0000256" key="2">
    <source>
        <dbReference type="ARBA" id="ARBA00006432"/>
    </source>
</evidence>
<comment type="cofactor">
    <cofactor evidence="1">
        <name>pantetheine 4'-phosphate</name>
        <dbReference type="ChEBI" id="CHEBI:47942"/>
    </cofactor>
</comment>
<dbReference type="CDD" id="cd02440">
    <property type="entry name" value="AdoMet_MTases"/>
    <property type="match status" value="1"/>
</dbReference>
<dbReference type="Gene3D" id="3.30.559.10">
    <property type="entry name" value="Chloramphenicol acetyltransferase-like domain"/>
    <property type="match status" value="1"/>
</dbReference>
<accession>A0A2L0EW86</accession>
<dbReference type="SUPFAM" id="SSF52777">
    <property type="entry name" value="CoA-dependent acyltransferases"/>
    <property type="match status" value="2"/>
</dbReference>
<dbReference type="GO" id="GO:0003824">
    <property type="term" value="F:catalytic activity"/>
    <property type="evidence" value="ECO:0007669"/>
    <property type="project" value="InterPro"/>
</dbReference>
<dbReference type="NCBIfam" id="NF003417">
    <property type="entry name" value="PRK04813.1"/>
    <property type="match status" value="3"/>
</dbReference>
<evidence type="ECO:0000313" key="9">
    <source>
        <dbReference type="Proteomes" id="UP000238348"/>
    </source>
</evidence>
<evidence type="ECO:0000256" key="1">
    <source>
        <dbReference type="ARBA" id="ARBA00001957"/>
    </source>
</evidence>
<reference evidence="8 9" key="1">
    <citation type="submission" date="2015-09" db="EMBL/GenBank/DDBJ databases">
        <title>Sorangium comparison.</title>
        <authorList>
            <person name="Zaburannyi N."/>
            <person name="Bunk B."/>
            <person name="Overmann J."/>
            <person name="Mueller R."/>
        </authorList>
    </citation>
    <scope>NUCLEOTIDE SEQUENCE [LARGE SCALE GENOMIC DNA]</scope>
    <source>
        <strain evidence="8 9">So ce26</strain>
    </source>
</reference>
<dbReference type="Pfam" id="PF00668">
    <property type="entry name" value="Condensation"/>
    <property type="match status" value="1"/>
</dbReference>
<dbReference type="InterPro" id="IPR000873">
    <property type="entry name" value="AMP-dep_synth/lig_dom"/>
</dbReference>
<dbReference type="CDD" id="cd19531">
    <property type="entry name" value="LCL_NRPS-like"/>
    <property type="match status" value="1"/>
</dbReference>
<evidence type="ECO:0000256" key="4">
    <source>
        <dbReference type="ARBA" id="ARBA00022553"/>
    </source>
</evidence>
<evidence type="ECO:0000259" key="7">
    <source>
        <dbReference type="PROSITE" id="PS50075"/>
    </source>
</evidence>
<dbReference type="Gene3D" id="3.40.50.1820">
    <property type="entry name" value="alpha/beta hydrolase"/>
    <property type="match status" value="1"/>
</dbReference>
<sequence>MSISPASHSAAYPTATTAAPQDMPQAERHEVVVPWSQGAAGLAEDRCIHELFEAQVERGPEAVAVVSGGQQLTYRELDARADLLAARLRAMGVGPDVVVGVCMERSAEMVVGLLGILKAGGAYLPLDPGYPRDRLAFMLKDAGAGLLLSQARLAERLPPSSARLLWLDGDGRLLADEGEGQGCRRATPQHLSYVIYTSGSTGQPKGVAVTHHNLVHSTGARLEVYTEPVSRLLLVSSLAFDISTAQIFWALCSGGALVLAPESLSTDPEGLTALIAAERITHLLCVPSLYALALEQPGAREALSSLTTVVLGGESIPPSLVAAHQQRGPRAALYNEYGPTEATVWSSVHHIPAAAAAGRSVPIGRPIPGAELHILDERMQPVPAGVAGELHIGGAGLARGYVNRPELSAQRFVPNPFSGEPAARLYKTGDLGRSLPDGTIELLGRIDHQVKIRGYRVELGEIESVLCSHPAVGACAVLAREDAPGDKRLVAYVVRTKSPVAPEAIHAQESAHVSAWRASSEQAYLHGQDRADPMFRITGWNSSYTQGPIPEAEMREWRDRTLDRIVALRPSRVWEIGCGSGLLLLPLAPRCTEYLGTDLSAAAVDELRTVVASLGHGHVRLEQREAAAFGGIPAGHFDVVILNSVVQCFPSASYLREVLEGAARAVRPAGAIFLGDIRNRDLLEAFHVSVQRHRHGGEISEAALCEARRAIAEEEELLVAPVALRWLCAQIEGLSHAEVYLKRGEGDHEMNRYRYDAVLYVGEAPPPVQIEARKTWSAASDSVEGLERWLLDNRPASAELLGVPNARVYRDAVESRRLAGHEDLSPDAAALETAIDPESLWRLGERLGYRVRIRWSEQRGPGIMDALWERDNGALRPGLWPSRSELSGLRLGDHVSNPLRGTQEREMAATLRSFLQQKVPEYMVPSAIVLLGALPLTPNGKVDRKALPAPAPQRPLDGYVAPRSPMEQAVAEIFAQVLLVDRVGLHDDFFALGGHSLLATQVISRLRSALGVELPLRALFEAPSVEALGQVIASLKGAPPAHEADRIVRASRDAPLPLSFGQQRLWFLDQLDPGRSVYNVPAALRLRGRLDRGALARALGEIVRRHEALRTTLEIRGEEPVQVVQPAPDAWPLPIVEVKGETEDALESEVRRLAQAETAKPFCLRTGPLFRTSVLRIHEEHHVLLLTMHHMVSDGWSLGVLYRELEALYAAFRAQRGCPLPELRVQFADVAAWQRGYLQGERLEQHLTYWREQLQDCPALELPKDHPRPPVPSHRGGWSRLAMEPRLASTLKQLAREQGVTLFMVLLGAFQVLLGRYSRQEDFCIGLMIANRTREEMEPLIGFFANTLALRTRLGENPTFLELLGRVRRECLEAYAHQDIPFDRLVDELGVKRDLSRNPLFQVMFMLENTPREPIHLPDLEVSAVEVDHETARFDLGLFVQEQDEEGLEVVVEYASDLFERQTVERLCGHYATLLAGVVEDPRRTIGELPLLTEAERQRIVVAWNQTQAPYPEDRCIHQLFEEQAARTPDAAAVVFGDQQLSYRELNARANQLAHRLRSLGVGPDRLVGLCVERSIEMVVGLLGILKAGGAYLPLDPEYPQERLAFMLEDGRPSAVLVQRALRGRLPAEREPCLVLEEVAAPSSLPREDLPSISTPRSLAYVLYTSGSTGRPKGIAVEHRSACNLVAAQARALDIGALSRVLQFVSLSFDVSVLEIFVTLCHGASLHIGRLEQTRDPAALMQWVRRDAINVAVVPAAILTALSPDGFPSLSTVVVGGEAAPAEAAAAWAKHGRLVNQYGPTEATVCATVAECSSELLPPVIGRPIANVEVYLLDGHLQPVPVGVPGELHIGGVGLARGYLNRPELTRERFIPDPFSRDPAARLYKTGDLGRYRPDGNIEFLGRLDDQVKLRGYRVELGEIESALGQHPSVREAVVLAREDAPGDKRLVAYLAPREARALAADELRSYLQNKLPEYMVPAAFVELSALPLTPNGKVDRKALPAPARQRAAEERALAVPRTPVAEVLAGIWADVLRLDRVGTSDNFFELGGNSLLTIQLAAKLRERFAVEIPIVALFKYPTISALETYLSQGAAAERHVDEATTRAKDRRSAVERRRQRKTDRQP</sequence>
<keyword evidence="5" id="KW-0677">Repeat</keyword>
<dbReference type="InterPro" id="IPR013217">
    <property type="entry name" value="Methyltransf_12"/>
</dbReference>
<feature type="region of interest" description="Disordered" evidence="6">
    <location>
        <begin position="1"/>
        <end position="27"/>
    </location>
</feature>
<evidence type="ECO:0000313" key="8">
    <source>
        <dbReference type="EMBL" id="AUX43556.1"/>
    </source>
</evidence>
<protein>
    <recommendedName>
        <fullName evidence="7">Carrier domain-containing protein</fullName>
    </recommendedName>
</protein>
<dbReference type="SUPFAM" id="SSF56801">
    <property type="entry name" value="Acetyl-CoA synthetase-like"/>
    <property type="match status" value="2"/>
</dbReference>
<dbReference type="InterPro" id="IPR036736">
    <property type="entry name" value="ACP-like_sf"/>
</dbReference>
<dbReference type="FunFam" id="3.30.559.10:FF:000012">
    <property type="entry name" value="Non-ribosomal peptide synthetase"/>
    <property type="match status" value="1"/>
</dbReference>
<dbReference type="GO" id="GO:0031177">
    <property type="term" value="F:phosphopantetheine binding"/>
    <property type="evidence" value="ECO:0007669"/>
    <property type="project" value="InterPro"/>
</dbReference>
<dbReference type="Gene3D" id="3.30.559.30">
    <property type="entry name" value="Nonribosomal peptide synthetase, condensation domain"/>
    <property type="match status" value="1"/>
</dbReference>
<dbReference type="FunFam" id="3.40.50.980:FF:000001">
    <property type="entry name" value="Non-ribosomal peptide synthetase"/>
    <property type="match status" value="2"/>
</dbReference>
<dbReference type="RefSeq" id="WP_104982222.1">
    <property type="nucleotide sequence ID" value="NZ_CP012673.1"/>
</dbReference>
<dbReference type="SUPFAM" id="SSF47336">
    <property type="entry name" value="ACP-like"/>
    <property type="match status" value="2"/>
</dbReference>
<dbReference type="GO" id="GO:0009403">
    <property type="term" value="P:toxin biosynthetic process"/>
    <property type="evidence" value="ECO:0007669"/>
    <property type="project" value="UniProtKB-ARBA"/>
</dbReference>
<gene>
    <name evidence="8" type="ORF">SOCE26_050060</name>
</gene>
<dbReference type="PROSITE" id="PS00012">
    <property type="entry name" value="PHOSPHOPANTETHEINE"/>
    <property type="match status" value="2"/>
</dbReference>
<feature type="domain" description="Carrier" evidence="7">
    <location>
        <begin position="2016"/>
        <end position="2091"/>
    </location>
</feature>
<dbReference type="InterPro" id="IPR023213">
    <property type="entry name" value="CAT-like_dom_sf"/>
</dbReference>
<dbReference type="GO" id="GO:0005829">
    <property type="term" value="C:cytosol"/>
    <property type="evidence" value="ECO:0007669"/>
    <property type="project" value="TreeGrafter"/>
</dbReference>
<dbReference type="EMBL" id="CP012673">
    <property type="protein sequence ID" value="AUX43556.1"/>
    <property type="molecule type" value="Genomic_DNA"/>
</dbReference>
<dbReference type="PANTHER" id="PTHR45527">
    <property type="entry name" value="NONRIBOSOMAL PEPTIDE SYNTHETASE"/>
    <property type="match status" value="1"/>
</dbReference>
<dbReference type="Pfam" id="PF00550">
    <property type="entry name" value="PP-binding"/>
    <property type="match status" value="2"/>
</dbReference>
<feature type="compositionally biased region" description="Basic and acidic residues" evidence="6">
    <location>
        <begin position="2093"/>
        <end position="2123"/>
    </location>
</feature>
<dbReference type="InterPro" id="IPR029058">
    <property type="entry name" value="AB_hydrolase_fold"/>
</dbReference>
<dbReference type="FunFam" id="1.10.1200.10:FF:000005">
    <property type="entry name" value="Nonribosomal peptide synthetase 1"/>
    <property type="match status" value="1"/>
</dbReference>
<dbReference type="CDD" id="cd05930">
    <property type="entry name" value="A_NRPS"/>
    <property type="match status" value="2"/>
</dbReference>
<dbReference type="FunFam" id="2.30.38.10:FF:000001">
    <property type="entry name" value="Non-ribosomal peptide synthetase PvdI"/>
    <property type="match status" value="2"/>
</dbReference>
<dbReference type="InterPro" id="IPR009081">
    <property type="entry name" value="PP-bd_ACP"/>
</dbReference>
<dbReference type="PROSITE" id="PS50075">
    <property type="entry name" value="CARRIER"/>
    <property type="match status" value="2"/>
</dbReference>